<feature type="compositionally biased region" description="Basic and acidic residues" evidence="6">
    <location>
        <begin position="143"/>
        <end position="168"/>
    </location>
</feature>
<feature type="coiled-coil region" evidence="5">
    <location>
        <begin position="178"/>
        <end position="212"/>
    </location>
</feature>
<dbReference type="PANTHER" id="PTHR19304">
    <property type="entry name" value="CYCLIC-AMP RESPONSE ELEMENT BINDING PROTEIN"/>
    <property type="match status" value="1"/>
</dbReference>
<dbReference type="SUPFAM" id="SSF57959">
    <property type="entry name" value="Leucine zipper domain"/>
    <property type="match status" value="1"/>
</dbReference>
<evidence type="ECO:0000256" key="6">
    <source>
        <dbReference type="SAM" id="MobiDB-lite"/>
    </source>
</evidence>
<feature type="region of interest" description="Disordered" evidence="6">
    <location>
        <begin position="88"/>
        <end position="178"/>
    </location>
</feature>
<keyword evidence="9" id="KW-1185">Reference proteome</keyword>
<dbReference type="InterPro" id="IPR051027">
    <property type="entry name" value="bZIP_transcription_factors"/>
</dbReference>
<organism evidence="8 9">
    <name type="scientific">Macrophomina phaseolina</name>
    <dbReference type="NCBI Taxonomy" id="35725"/>
    <lineage>
        <taxon>Eukaryota</taxon>
        <taxon>Fungi</taxon>
        <taxon>Dikarya</taxon>
        <taxon>Ascomycota</taxon>
        <taxon>Pezizomycotina</taxon>
        <taxon>Dothideomycetes</taxon>
        <taxon>Dothideomycetes incertae sedis</taxon>
        <taxon>Botryosphaeriales</taxon>
        <taxon>Botryosphaeriaceae</taxon>
        <taxon>Macrophomina</taxon>
    </lineage>
</organism>
<keyword evidence="3" id="KW-0804">Transcription</keyword>
<evidence type="ECO:0000256" key="5">
    <source>
        <dbReference type="SAM" id="Coils"/>
    </source>
</evidence>
<evidence type="ECO:0000256" key="2">
    <source>
        <dbReference type="ARBA" id="ARBA00023015"/>
    </source>
</evidence>
<dbReference type="Pfam" id="PF00170">
    <property type="entry name" value="bZIP_1"/>
    <property type="match status" value="1"/>
</dbReference>
<protein>
    <recommendedName>
        <fullName evidence="7">BZIP domain-containing protein</fullName>
    </recommendedName>
</protein>
<keyword evidence="4" id="KW-0539">Nucleus</keyword>
<reference evidence="8 9" key="1">
    <citation type="journal article" date="2021" name="Nat. Commun.">
        <title>Genetic determinants of endophytism in the Arabidopsis root mycobiome.</title>
        <authorList>
            <person name="Mesny F."/>
            <person name="Miyauchi S."/>
            <person name="Thiergart T."/>
            <person name="Pickel B."/>
            <person name="Atanasova L."/>
            <person name="Karlsson M."/>
            <person name="Huettel B."/>
            <person name="Barry K.W."/>
            <person name="Haridas S."/>
            <person name="Chen C."/>
            <person name="Bauer D."/>
            <person name="Andreopoulos W."/>
            <person name="Pangilinan J."/>
            <person name="LaButti K."/>
            <person name="Riley R."/>
            <person name="Lipzen A."/>
            <person name="Clum A."/>
            <person name="Drula E."/>
            <person name="Henrissat B."/>
            <person name="Kohler A."/>
            <person name="Grigoriev I.V."/>
            <person name="Martin F.M."/>
            <person name="Hacquard S."/>
        </authorList>
    </citation>
    <scope>NUCLEOTIDE SEQUENCE [LARGE SCALE GENOMIC DNA]</scope>
    <source>
        <strain evidence="8 9">MPI-SDFR-AT-0080</strain>
    </source>
</reference>
<dbReference type="EMBL" id="JAGTJR010000004">
    <property type="protein sequence ID" value="KAH7061388.1"/>
    <property type="molecule type" value="Genomic_DNA"/>
</dbReference>
<name>A0ABQ8GRT0_9PEZI</name>
<evidence type="ECO:0000256" key="1">
    <source>
        <dbReference type="ARBA" id="ARBA00004123"/>
    </source>
</evidence>
<evidence type="ECO:0000313" key="8">
    <source>
        <dbReference type="EMBL" id="KAH7061388.1"/>
    </source>
</evidence>
<comment type="caution">
    <text evidence="8">The sequence shown here is derived from an EMBL/GenBank/DDBJ whole genome shotgun (WGS) entry which is preliminary data.</text>
</comment>
<keyword evidence="2" id="KW-0805">Transcription regulation</keyword>
<evidence type="ECO:0000313" key="9">
    <source>
        <dbReference type="Proteomes" id="UP000774617"/>
    </source>
</evidence>
<feature type="region of interest" description="Disordered" evidence="6">
    <location>
        <begin position="270"/>
        <end position="300"/>
    </location>
</feature>
<feature type="compositionally biased region" description="Polar residues" evidence="6">
    <location>
        <begin position="270"/>
        <end position="281"/>
    </location>
</feature>
<accession>A0ABQ8GRT0</accession>
<proteinExistence type="predicted"/>
<gene>
    <name evidence="8" type="ORF">B0J12DRAFT_292297</name>
</gene>
<dbReference type="Gene3D" id="1.20.5.170">
    <property type="match status" value="1"/>
</dbReference>
<feature type="compositionally biased region" description="Basic residues" evidence="6">
    <location>
        <begin position="130"/>
        <end position="142"/>
    </location>
</feature>
<dbReference type="CDD" id="cd14687">
    <property type="entry name" value="bZIP_ATF2"/>
    <property type="match status" value="1"/>
</dbReference>
<feature type="compositionally biased region" description="Low complexity" evidence="6">
    <location>
        <begin position="92"/>
        <end position="104"/>
    </location>
</feature>
<feature type="compositionally biased region" description="Low complexity" evidence="6">
    <location>
        <begin position="112"/>
        <end position="123"/>
    </location>
</feature>
<dbReference type="SMART" id="SM00338">
    <property type="entry name" value="BRLZ"/>
    <property type="match status" value="1"/>
</dbReference>
<evidence type="ECO:0000256" key="3">
    <source>
        <dbReference type="ARBA" id="ARBA00023163"/>
    </source>
</evidence>
<feature type="domain" description="BZIP" evidence="7">
    <location>
        <begin position="153"/>
        <end position="216"/>
    </location>
</feature>
<dbReference type="Proteomes" id="UP000774617">
    <property type="component" value="Unassembled WGS sequence"/>
</dbReference>
<dbReference type="PROSITE" id="PS50217">
    <property type="entry name" value="BZIP"/>
    <property type="match status" value="1"/>
</dbReference>
<keyword evidence="5" id="KW-0175">Coiled coil</keyword>
<dbReference type="InterPro" id="IPR046347">
    <property type="entry name" value="bZIP_sf"/>
</dbReference>
<evidence type="ECO:0000259" key="7">
    <source>
        <dbReference type="PROSITE" id="PS50217"/>
    </source>
</evidence>
<sequence>MAMAGIQCTLGRPPDPLSKFNPIYDSTLPLNDSIALSLKDPFFTTSLYPFPESVSASSDCSSQTLANTACQPSTIDPGALARCKSRLPPKLTSSASTNAGSGTTESCDNERQSQSSSKSTTSSRSEKTRKSAVKRSSTSKKRTLADAKTEQERAKREEMLRKNREAAHKCRAKKKDWMTRMDEQHRDLSARNKFLRAELETLRESIFELKDLVLQHTDCGFAPIETYLQNAVADVQARVRSKSYPDVQAVMSPHAQNGLRAMSVTSYSTDMSDQDRMSPQSWAGPYGRSSPAMSTLPKAPEGYNSEQIWVNELQHA</sequence>
<dbReference type="InterPro" id="IPR004827">
    <property type="entry name" value="bZIP"/>
</dbReference>
<comment type="subcellular location">
    <subcellularLocation>
        <location evidence="1">Nucleus</location>
    </subcellularLocation>
</comment>
<evidence type="ECO:0000256" key="4">
    <source>
        <dbReference type="ARBA" id="ARBA00023242"/>
    </source>
</evidence>
<dbReference type="PRINTS" id="PR00041">
    <property type="entry name" value="LEUZIPPRCREB"/>
</dbReference>